<dbReference type="InterPro" id="IPR001279">
    <property type="entry name" value="Metallo-B-lactamas"/>
</dbReference>
<evidence type="ECO:0000313" key="2">
    <source>
        <dbReference type="EMBL" id="MDC3418936.1"/>
    </source>
</evidence>
<dbReference type="Proteomes" id="UP001145072">
    <property type="component" value="Unassembled WGS sequence"/>
</dbReference>
<dbReference type="Pfam" id="PF00753">
    <property type="entry name" value="Lactamase_B"/>
    <property type="match status" value="1"/>
</dbReference>
<dbReference type="InterPro" id="IPR050855">
    <property type="entry name" value="NDM-1-like"/>
</dbReference>
<dbReference type="RefSeq" id="WP_259871264.1">
    <property type="nucleotide sequence ID" value="NZ_JAMQJZ010000001.1"/>
</dbReference>
<keyword evidence="3" id="KW-1185">Reference proteome</keyword>
<gene>
    <name evidence="2" type="ORF">NC661_00865</name>
</gene>
<sequence>MSAYKTVTKVSFFEHFFPVNCYLVEEEHELTLIDAALPFSAKRIQKVAKLLGKPITKILLTHGHEDHVGSLDKLKEHLPELTVYISERDSHLLAGDRSLFPSEPETPIRGGVPKNVKTKADVWVKDGDQIGSLLAIATPGHTPGSMSFLDVRNNCVIAGDAFQTKGALAVSGDLQWSFPFPALATWNKEKAIESAQKLLAYNPTKLFVGHGPVILEPETLMEQAILRAEHKLTQ</sequence>
<proteinExistence type="predicted"/>
<dbReference type="AlphaFoldDB" id="A0A9X3WKT6"/>
<dbReference type="EMBL" id="JAMQJZ010000001">
    <property type="protein sequence ID" value="MDC3418936.1"/>
    <property type="molecule type" value="Genomic_DNA"/>
</dbReference>
<dbReference type="PANTHER" id="PTHR42951">
    <property type="entry name" value="METALLO-BETA-LACTAMASE DOMAIN-CONTAINING"/>
    <property type="match status" value="1"/>
</dbReference>
<dbReference type="CDD" id="cd07721">
    <property type="entry name" value="yflN-like_MBL-fold"/>
    <property type="match status" value="1"/>
</dbReference>
<protein>
    <submittedName>
        <fullName evidence="2">MBL fold metallo-hydrolase</fullName>
    </submittedName>
</protein>
<reference evidence="2" key="1">
    <citation type="submission" date="2022-06" db="EMBL/GenBank/DDBJ databases">
        <title>Aquibacillus sp. a new bacterium isolated from soil saline samples.</title>
        <authorList>
            <person name="Galisteo C."/>
            <person name="De La Haba R."/>
            <person name="Sanchez-Porro C."/>
            <person name="Ventosa A."/>
        </authorList>
    </citation>
    <scope>NUCLEOTIDE SEQUENCE</scope>
    <source>
        <strain evidence="2">JCM 12387</strain>
    </source>
</reference>
<dbReference type="SMART" id="SM00849">
    <property type="entry name" value="Lactamase_B"/>
    <property type="match status" value="1"/>
</dbReference>
<dbReference type="Gene3D" id="3.60.15.10">
    <property type="entry name" value="Ribonuclease Z/Hydroxyacylglutathione hydrolase-like"/>
    <property type="match status" value="1"/>
</dbReference>
<dbReference type="SUPFAM" id="SSF56281">
    <property type="entry name" value="Metallo-hydrolase/oxidoreductase"/>
    <property type="match status" value="1"/>
</dbReference>
<comment type="caution">
    <text evidence="2">The sequence shown here is derived from an EMBL/GenBank/DDBJ whole genome shotgun (WGS) entry which is preliminary data.</text>
</comment>
<evidence type="ECO:0000313" key="3">
    <source>
        <dbReference type="Proteomes" id="UP001145072"/>
    </source>
</evidence>
<dbReference type="InterPro" id="IPR036866">
    <property type="entry name" value="RibonucZ/Hydroxyglut_hydro"/>
</dbReference>
<dbReference type="PANTHER" id="PTHR42951:SF9">
    <property type="entry name" value="METAL-DEPENDENT HYDROLASE"/>
    <property type="match status" value="1"/>
</dbReference>
<accession>A0A9X3WKT6</accession>
<organism evidence="2 3">
    <name type="scientific">Aquibacillus koreensis</name>
    <dbReference type="NCBI Taxonomy" id="279446"/>
    <lineage>
        <taxon>Bacteria</taxon>
        <taxon>Bacillati</taxon>
        <taxon>Bacillota</taxon>
        <taxon>Bacilli</taxon>
        <taxon>Bacillales</taxon>
        <taxon>Bacillaceae</taxon>
        <taxon>Aquibacillus</taxon>
    </lineage>
</organism>
<evidence type="ECO:0000259" key="1">
    <source>
        <dbReference type="SMART" id="SM00849"/>
    </source>
</evidence>
<name>A0A9X3WKT6_9BACI</name>
<feature type="domain" description="Metallo-beta-lactamase" evidence="1">
    <location>
        <begin position="18"/>
        <end position="210"/>
    </location>
</feature>